<dbReference type="STRING" id="45351.A7S569"/>
<dbReference type="Gene3D" id="1.20.1070.10">
    <property type="entry name" value="Rhodopsin 7-helix transmembrane proteins"/>
    <property type="match status" value="1"/>
</dbReference>
<dbReference type="EMBL" id="DS469581">
    <property type="protein sequence ID" value="EDO41191.1"/>
    <property type="molecule type" value="Genomic_DNA"/>
</dbReference>
<evidence type="ECO:0000256" key="2">
    <source>
        <dbReference type="ARBA" id="ARBA00022475"/>
    </source>
</evidence>
<dbReference type="PhylomeDB" id="A7S569"/>
<evidence type="ECO:0000256" key="6">
    <source>
        <dbReference type="ARBA" id="ARBA00023136"/>
    </source>
</evidence>
<evidence type="ECO:0000256" key="1">
    <source>
        <dbReference type="ARBA" id="ARBA00004651"/>
    </source>
</evidence>
<dbReference type="InParanoid" id="A7S569"/>
<reference evidence="12 13" key="1">
    <citation type="journal article" date="2007" name="Science">
        <title>Sea anemone genome reveals ancestral eumetazoan gene repertoire and genomic organization.</title>
        <authorList>
            <person name="Putnam N.H."/>
            <person name="Srivastava M."/>
            <person name="Hellsten U."/>
            <person name="Dirks B."/>
            <person name="Chapman J."/>
            <person name="Salamov A."/>
            <person name="Terry A."/>
            <person name="Shapiro H."/>
            <person name="Lindquist E."/>
            <person name="Kapitonov V.V."/>
            <person name="Jurka J."/>
            <person name="Genikhovich G."/>
            <person name="Grigoriev I.V."/>
            <person name="Lucas S.M."/>
            <person name="Steele R.E."/>
            <person name="Finnerty J.R."/>
            <person name="Technau U."/>
            <person name="Martindale M.Q."/>
            <person name="Rokhsar D.S."/>
        </authorList>
    </citation>
    <scope>NUCLEOTIDE SEQUENCE [LARGE SCALE GENOMIC DNA]</scope>
    <source>
        <strain evidence="13">CH2 X CH6</strain>
    </source>
</reference>
<keyword evidence="8 9" id="KW-0807">Transducer</keyword>
<evidence type="ECO:0000259" key="11">
    <source>
        <dbReference type="PROSITE" id="PS50262"/>
    </source>
</evidence>
<dbReference type="Pfam" id="PF00001">
    <property type="entry name" value="7tm_1"/>
    <property type="match status" value="1"/>
</dbReference>
<name>A7S569_NEMVE</name>
<evidence type="ECO:0000256" key="3">
    <source>
        <dbReference type="ARBA" id="ARBA00022692"/>
    </source>
</evidence>
<dbReference type="InterPro" id="IPR017452">
    <property type="entry name" value="GPCR_Rhodpsn_7TM"/>
</dbReference>
<feature type="transmembrane region" description="Helical" evidence="10">
    <location>
        <begin position="243"/>
        <end position="265"/>
    </location>
</feature>
<evidence type="ECO:0000256" key="9">
    <source>
        <dbReference type="RuleBase" id="RU000688"/>
    </source>
</evidence>
<keyword evidence="13" id="KW-1185">Reference proteome</keyword>
<dbReference type="AlphaFoldDB" id="A7S569"/>
<proteinExistence type="inferred from homology"/>
<feature type="transmembrane region" description="Helical" evidence="10">
    <location>
        <begin position="12"/>
        <end position="30"/>
    </location>
</feature>
<dbReference type="CDD" id="cd00637">
    <property type="entry name" value="7tm_classA_rhodopsin-like"/>
    <property type="match status" value="1"/>
</dbReference>
<dbReference type="SUPFAM" id="SSF81321">
    <property type="entry name" value="Family A G protein-coupled receptor-like"/>
    <property type="match status" value="1"/>
</dbReference>
<evidence type="ECO:0000256" key="7">
    <source>
        <dbReference type="ARBA" id="ARBA00023170"/>
    </source>
</evidence>
<evidence type="ECO:0000313" key="12">
    <source>
        <dbReference type="EMBL" id="EDO41191.1"/>
    </source>
</evidence>
<evidence type="ECO:0000256" key="5">
    <source>
        <dbReference type="ARBA" id="ARBA00023040"/>
    </source>
</evidence>
<feature type="domain" description="G-protein coupled receptors family 1 profile" evidence="11">
    <location>
        <begin position="21"/>
        <end position="263"/>
    </location>
</feature>
<feature type="transmembrane region" description="Helical" evidence="10">
    <location>
        <begin position="42"/>
        <end position="63"/>
    </location>
</feature>
<dbReference type="PANTHER" id="PTHR24247">
    <property type="entry name" value="5-HYDROXYTRYPTAMINE RECEPTOR"/>
    <property type="match status" value="1"/>
</dbReference>
<protein>
    <recommendedName>
        <fullName evidence="11">G-protein coupled receptors family 1 profile domain-containing protein</fullName>
    </recommendedName>
</protein>
<dbReference type="OMA" id="MLKTEMV"/>
<dbReference type="GO" id="GO:0005886">
    <property type="term" value="C:plasma membrane"/>
    <property type="evidence" value="ECO:0000318"/>
    <property type="project" value="GO_Central"/>
</dbReference>
<keyword evidence="2" id="KW-1003">Cell membrane</keyword>
<evidence type="ECO:0000256" key="10">
    <source>
        <dbReference type="SAM" id="Phobius"/>
    </source>
</evidence>
<evidence type="ECO:0000313" key="13">
    <source>
        <dbReference type="Proteomes" id="UP000001593"/>
    </source>
</evidence>
<keyword evidence="3 9" id="KW-0812">Transmembrane</keyword>
<keyword evidence="7 9" id="KW-0675">Receptor</keyword>
<feature type="transmembrane region" description="Helical" evidence="10">
    <location>
        <begin position="110"/>
        <end position="132"/>
    </location>
</feature>
<dbReference type="PRINTS" id="PR00237">
    <property type="entry name" value="GPCRRHODOPSN"/>
</dbReference>
<organism evidence="12 13">
    <name type="scientific">Nematostella vectensis</name>
    <name type="common">Starlet sea anemone</name>
    <dbReference type="NCBI Taxonomy" id="45351"/>
    <lineage>
        <taxon>Eukaryota</taxon>
        <taxon>Metazoa</taxon>
        <taxon>Cnidaria</taxon>
        <taxon>Anthozoa</taxon>
        <taxon>Hexacorallia</taxon>
        <taxon>Actiniaria</taxon>
        <taxon>Edwardsiidae</taxon>
        <taxon>Nematostella</taxon>
    </lineage>
</organism>
<dbReference type="PROSITE" id="PS50262">
    <property type="entry name" value="G_PROTEIN_RECEP_F1_2"/>
    <property type="match status" value="1"/>
</dbReference>
<feature type="transmembrane region" description="Helical" evidence="10">
    <location>
        <begin position="69"/>
        <end position="89"/>
    </location>
</feature>
<keyword evidence="5 9" id="KW-0297">G-protein coupled receptor</keyword>
<dbReference type="PROSITE" id="PS00237">
    <property type="entry name" value="G_PROTEIN_RECEP_F1_1"/>
    <property type="match status" value="1"/>
</dbReference>
<feature type="transmembrane region" description="Helical" evidence="10">
    <location>
        <begin position="144"/>
        <end position="172"/>
    </location>
</feature>
<dbReference type="eggNOG" id="KOG3656">
    <property type="taxonomic scope" value="Eukaryota"/>
</dbReference>
<accession>A7S569</accession>
<comment type="subcellular location">
    <subcellularLocation>
        <location evidence="1">Cell membrane</location>
        <topology evidence="1">Multi-pass membrane protein</topology>
    </subcellularLocation>
</comment>
<dbReference type="HOGENOM" id="CLU_009579_3_6_1"/>
<feature type="transmembrane region" description="Helical" evidence="10">
    <location>
        <begin position="207"/>
        <end position="231"/>
    </location>
</feature>
<keyword evidence="4 10" id="KW-1133">Transmembrane helix</keyword>
<sequence length="335" mass="37304">METPIEIAVPLGIFSFLVIIENSVVLYLVLANRHMRTYTNGFVVSLASSDILTGLVIFCQYLIGFQNAAVINVAYAVVLISGAANITSVTLDRYLAITKPFKYTDLMRKYFKYITFITWTTSILLAVLPLGWYAGNITEVFHKVYVFITIGLGVITPYFFVLFANIRIYCIVRKSVKREKRTLSSVSQEQSSRRRAPLKIIVSEAKVARVFACTALAFAISWFPVLYYTIAAVLGSFNSVPNILVTLSPFFIVIGSLANPLIYSFMKPDFKIASRALLCKIRLVGLKRDMCVAYTPAKSLNGKPLVTIVAGTKLETASILKTENTCMLKTEMVEV</sequence>
<evidence type="ECO:0000256" key="8">
    <source>
        <dbReference type="ARBA" id="ARBA00023224"/>
    </source>
</evidence>
<dbReference type="GO" id="GO:0001609">
    <property type="term" value="F:G protein-coupled adenosine receptor activity"/>
    <property type="evidence" value="ECO:0000318"/>
    <property type="project" value="GO_Central"/>
</dbReference>
<comment type="similarity">
    <text evidence="9">Belongs to the G-protein coupled receptor 1 family.</text>
</comment>
<gene>
    <name evidence="12" type="ORF">NEMVEDRAFT_v1g206986</name>
</gene>
<evidence type="ECO:0000256" key="4">
    <source>
        <dbReference type="ARBA" id="ARBA00022989"/>
    </source>
</evidence>
<dbReference type="InterPro" id="IPR000276">
    <property type="entry name" value="GPCR_Rhodpsn"/>
</dbReference>
<dbReference type="GO" id="GO:0007186">
    <property type="term" value="P:G protein-coupled receptor signaling pathway"/>
    <property type="evidence" value="ECO:0000318"/>
    <property type="project" value="GO_Central"/>
</dbReference>
<dbReference type="Proteomes" id="UP000001593">
    <property type="component" value="Unassembled WGS sequence"/>
</dbReference>
<keyword evidence="6 10" id="KW-0472">Membrane</keyword>